<name>A0A941EZ30_9ACTN</name>
<reference evidence="2" key="1">
    <citation type="submission" date="2021-04" db="EMBL/GenBank/DDBJ databases">
        <title>Genome based classification of Actinospica acidithermotolerans sp. nov., an actinobacterium isolated from an Indonesian hot spring.</title>
        <authorList>
            <person name="Kusuma A.B."/>
            <person name="Putra K.E."/>
            <person name="Nafisah S."/>
            <person name="Loh J."/>
            <person name="Nouioui I."/>
            <person name="Goodfellow M."/>
        </authorList>
    </citation>
    <scope>NUCLEOTIDE SEQUENCE</scope>
    <source>
        <strain evidence="2">CSCA 57</strain>
    </source>
</reference>
<dbReference type="PANTHER" id="PTHR34704:SF2">
    <property type="entry name" value="ATPASE"/>
    <property type="match status" value="1"/>
</dbReference>
<dbReference type="GO" id="GO:0005524">
    <property type="term" value="F:ATP binding"/>
    <property type="evidence" value="ECO:0007669"/>
    <property type="project" value="InterPro"/>
</dbReference>
<dbReference type="EMBL" id="JAGSOG010000157">
    <property type="protein sequence ID" value="MBR7836719.1"/>
    <property type="molecule type" value="Genomic_DNA"/>
</dbReference>
<dbReference type="SUPFAM" id="SSF52540">
    <property type="entry name" value="P-loop containing nucleoside triphosphate hydrolases"/>
    <property type="match status" value="1"/>
</dbReference>
<evidence type="ECO:0000259" key="1">
    <source>
        <dbReference type="Pfam" id="PF01637"/>
    </source>
</evidence>
<gene>
    <name evidence="2" type="ORF">KDL01_25790</name>
</gene>
<dbReference type="Pfam" id="PF01637">
    <property type="entry name" value="ATPase_2"/>
    <property type="match status" value="1"/>
</dbReference>
<dbReference type="RefSeq" id="WP_212531193.1">
    <property type="nucleotide sequence ID" value="NZ_JAGSOG010000157.1"/>
</dbReference>
<dbReference type="SUPFAM" id="SSF46785">
    <property type="entry name" value="Winged helix' DNA-binding domain"/>
    <property type="match status" value="1"/>
</dbReference>
<feature type="domain" description="ATPase" evidence="1">
    <location>
        <begin position="9"/>
        <end position="195"/>
    </location>
</feature>
<evidence type="ECO:0000313" key="2">
    <source>
        <dbReference type="EMBL" id="MBR7836719.1"/>
    </source>
</evidence>
<accession>A0A941EZ30</accession>
<evidence type="ECO:0000313" key="3">
    <source>
        <dbReference type="Proteomes" id="UP000675781"/>
    </source>
</evidence>
<dbReference type="Gene3D" id="3.40.50.300">
    <property type="entry name" value="P-loop containing nucleotide triphosphate hydrolases"/>
    <property type="match status" value="1"/>
</dbReference>
<sequence length="508" mass="54440">MARKPVDVFDRDEEWADLAEFAASPLPGLRIAIVYGRRRQGKSYLLRRLAEASGGLYHLATEQVESISLSRFADSLAAWHGVSAGAFGFTGWEAALGTAAELMAARARTAPAGQPPPLLVIDEFPYLAYESPGLASIVQGLYDRIGPGASEAAAVKLVLCGSAISVMSGLLSGTKALRGRGALELRIKPFNHRDARAYWGIEDLEAAFRHNAFIGGTPGYRELTPDPRFPEAVAEIGGWLARNVLRPSVPLFNEAERVVHEDPRIRDSAAYGSILAAVAAGESSPTKIGGLLGRPATSLNHQLAMLEAAGFIERRQDLLLERRPVITITDPIVRLHHLIIEPYLGDLEAGRARRVWDEVSHTVESKILGPHFEALAGYWTARYAQDEAGLEAGAVGQSVISCREHKTSHEIDVLALARGARPRTAGTPVVFIGEAKCRERGPGLAELRRLEHLGTLLTAAGHDAGAATLGLFSTSGFAPDLVAEAARSRGRVLLAGLGEIYGEGRDEG</sequence>
<dbReference type="AlphaFoldDB" id="A0A941EZ30"/>
<dbReference type="Proteomes" id="UP000675781">
    <property type="component" value="Unassembled WGS sequence"/>
</dbReference>
<dbReference type="PANTHER" id="PTHR34704">
    <property type="entry name" value="ATPASE"/>
    <property type="match status" value="1"/>
</dbReference>
<organism evidence="2 3">
    <name type="scientific">Actinospica durhamensis</name>
    <dbReference type="NCBI Taxonomy" id="1508375"/>
    <lineage>
        <taxon>Bacteria</taxon>
        <taxon>Bacillati</taxon>
        <taxon>Actinomycetota</taxon>
        <taxon>Actinomycetes</taxon>
        <taxon>Catenulisporales</taxon>
        <taxon>Actinospicaceae</taxon>
        <taxon>Actinospica</taxon>
    </lineage>
</organism>
<protein>
    <recommendedName>
        <fullName evidence="1">ATPase domain-containing protein</fullName>
    </recommendedName>
</protein>
<comment type="caution">
    <text evidence="2">The sequence shown here is derived from an EMBL/GenBank/DDBJ whole genome shotgun (WGS) entry which is preliminary data.</text>
</comment>
<keyword evidence="3" id="KW-1185">Reference proteome</keyword>
<dbReference type="InterPro" id="IPR036390">
    <property type="entry name" value="WH_DNA-bd_sf"/>
</dbReference>
<dbReference type="InterPro" id="IPR027417">
    <property type="entry name" value="P-loop_NTPase"/>
</dbReference>
<dbReference type="InterPro" id="IPR011579">
    <property type="entry name" value="ATPase_dom"/>
</dbReference>
<proteinExistence type="predicted"/>